<gene>
    <name evidence="1" type="ORF">JL106_15985</name>
</gene>
<evidence type="ECO:0000313" key="2">
    <source>
        <dbReference type="Proteomes" id="UP000663792"/>
    </source>
</evidence>
<name>A0A938YF94_9ACTN</name>
<comment type="caution">
    <text evidence="1">The sequence shown here is derived from an EMBL/GenBank/DDBJ whole genome shotgun (WGS) entry which is preliminary data.</text>
</comment>
<protein>
    <submittedName>
        <fullName evidence="1">Uncharacterized protein</fullName>
    </submittedName>
</protein>
<dbReference type="Proteomes" id="UP000663792">
    <property type="component" value="Unassembled WGS sequence"/>
</dbReference>
<dbReference type="AlphaFoldDB" id="A0A938YF94"/>
<dbReference type="EMBL" id="JAERWK010000020">
    <property type="protein sequence ID" value="MBM9468784.1"/>
    <property type="molecule type" value="Genomic_DNA"/>
</dbReference>
<sequence length="330" mass="35015">MDGARAVVAAELSIAGTGYPDLVVVQTDGSVTVVECKLHTNSEIRRHVVGQILASASALSESSATQFVTAWRATTRTDLVAAITTRAAQVGDGDDPAAFLDSLNATLAEGRLRLVIAVDQVTVELRRIVELLNRASGSDLDVVCMEFEYVADGDVEIVIPRTYGIAAVERNAARRAQHNEAGFRAVAQERCSGALADAVDRLLSHAREHPAFRGCTWGVGAQPSASPSFALANGTVVQPWTFYLATDDRHGLAVNFDWIHYHGQKATEAATARFAAALRPLPGLAAEVDEAAANGWRRRPTILAEPLFRAPDAVAVISSAIDDVVAHASG</sequence>
<reference evidence="1" key="1">
    <citation type="submission" date="2021-01" db="EMBL/GenBank/DDBJ databases">
        <title>YIM 132084 draft genome.</title>
        <authorList>
            <person name="An D."/>
        </authorList>
    </citation>
    <scope>NUCLEOTIDE SEQUENCE</scope>
    <source>
        <strain evidence="1">YIM 132084</strain>
    </source>
</reference>
<dbReference type="GO" id="GO:0003676">
    <property type="term" value="F:nucleic acid binding"/>
    <property type="evidence" value="ECO:0007669"/>
    <property type="project" value="InterPro"/>
</dbReference>
<accession>A0A938YF94</accession>
<keyword evidence="2" id="KW-1185">Reference proteome</keyword>
<dbReference type="RefSeq" id="WP_205261725.1">
    <property type="nucleotide sequence ID" value="NZ_JAERWK010000020.1"/>
</dbReference>
<dbReference type="Gene3D" id="3.40.1350.10">
    <property type="match status" value="1"/>
</dbReference>
<proteinExistence type="predicted"/>
<organism evidence="1 2">
    <name type="scientific">Nakamurella leprariae</name>
    <dbReference type="NCBI Taxonomy" id="2803911"/>
    <lineage>
        <taxon>Bacteria</taxon>
        <taxon>Bacillati</taxon>
        <taxon>Actinomycetota</taxon>
        <taxon>Actinomycetes</taxon>
        <taxon>Nakamurellales</taxon>
        <taxon>Nakamurellaceae</taxon>
        <taxon>Nakamurella</taxon>
    </lineage>
</organism>
<dbReference type="InterPro" id="IPR011856">
    <property type="entry name" value="tRNA_endonuc-like_dom_sf"/>
</dbReference>
<evidence type="ECO:0000313" key="1">
    <source>
        <dbReference type="EMBL" id="MBM9468784.1"/>
    </source>
</evidence>